<evidence type="ECO:0000313" key="1">
    <source>
        <dbReference type="EMBL" id="UYV75085.1"/>
    </source>
</evidence>
<evidence type="ECO:0008006" key="3">
    <source>
        <dbReference type="Google" id="ProtNLM"/>
    </source>
</evidence>
<dbReference type="EMBL" id="CP092874">
    <property type="protein sequence ID" value="UYV75085.1"/>
    <property type="molecule type" value="Genomic_DNA"/>
</dbReference>
<dbReference type="PANTHER" id="PTHR46060:SF1">
    <property type="entry name" value="MARINER MOS1 TRANSPOSASE-LIKE PROTEIN"/>
    <property type="match status" value="1"/>
</dbReference>
<evidence type="ECO:0000313" key="2">
    <source>
        <dbReference type="Proteomes" id="UP001235939"/>
    </source>
</evidence>
<dbReference type="Gene3D" id="3.30.420.10">
    <property type="entry name" value="Ribonuclease H-like superfamily/Ribonuclease H"/>
    <property type="match status" value="1"/>
</dbReference>
<reference evidence="1 2" key="1">
    <citation type="submission" date="2022-01" db="EMBL/GenBank/DDBJ databases">
        <title>A chromosomal length assembly of Cordylochernes scorpioides.</title>
        <authorList>
            <person name="Zeh D."/>
            <person name="Zeh J."/>
        </authorList>
    </citation>
    <scope>NUCLEOTIDE SEQUENCE [LARGE SCALE GENOMIC DNA]</scope>
    <source>
        <strain evidence="1">IN4F17</strain>
        <tissue evidence="1">Whole Body</tissue>
    </source>
</reference>
<name>A0ABY6L1R4_9ARAC</name>
<organism evidence="1 2">
    <name type="scientific">Cordylochernes scorpioides</name>
    <dbReference type="NCBI Taxonomy" id="51811"/>
    <lineage>
        <taxon>Eukaryota</taxon>
        <taxon>Metazoa</taxon>
        <taxon>Ecdysozoa</taxon>
        <taxon>Arthropoda</taxon>
        <taxon>Chelicerata</taxon>
        <taxon>Arachnida</taxon>
        <taxon>Pseudoscorpiones</taxon>
        <taxon>Cheliferoidea</taxon>
        <taxon>Chernetidae</taxon>
        <taxon>Cordylochernes</taxon>
    </lineage>
</organism>
<protein>
    <recommendedName>
        <fullName evidence="3">Histone-lysine N-methyltransferase SETMAR</fullName>
    </recommendedName>
</protein>
<sequence length="142" mass="15789">MLKSYIMHPLTGRAPDSPQESSIDGAPIFQVAQNPASRSDTCPVATPCIYVKLQAIAAIYDSGFELLPHAPYSPDLAPSDFHLFPHMKKSLSGIHFRSDEEVIDAVTSFFESLGTSFFLESIKGLEHRWKKCIDLKGDYVEK</sequence>
<accession>A0ABY6L1R4</accession>
<dbReference type="Proteomes" id="UP001235939">
    <property type="component" value="Chromosome 12"/>
</dbReference>
<dbReference type="PANTHER" id="PTHR46060">
    <property type="entry name" value="MARINER MOS1 TRANSPOSASE-LIKE PROTEIN"/>
    <property type="match status" value="1"/>
</dbReference>
<dbReference type="InterPro" id="IPR036397">
    <property type="entry name" value="RNaseH_sf"/>
</dbReference>
<keyword evidence="2" id="KW-1185">Reference proteome</keyword>
<gene>
    <name evidence="1" type="ORF">LAZ67_12002425</name>
</gene>
<dbReference type="InterPro" id="IPR052709">
    <property type="entry name" value="Transposase-MT_Hybrid"/>
</dbReference>
<proteinExistence type="predicted"/>